<keyword evidence="1" id="KW-1133">Transmembrane helix</keyword>
<dbReference type="Proteomes" id="UP000528945">
    <property type="component" value="Unassembled WGS sequence"/>
</dbReference>
<name>A0AAW3TQL9_9SPHN</name>
<sequence>MEVVPPAIRGGEGPAIPLRSWLVPSRRIEGIGYQGDCLIARVRLASYQQQSTTFGSSSGVFGLAGRGAGFVAGGGGFVDTVHRGVVSVVLEDAAGMHANLELPAELAVLDGGIVRLDRINGRVVAATNLTGGREPVILVGPSAFIDRTTLTKRHVLLLIGAAMMVPQILSPHPFLAIGSAAALAAAPLLRLRRMRSQARQRRQFKDYMLEVMS</sequence>
<dbReference type="EMBL" id="JACIDB010000002">
    <property type="protein sequence ID" value="MBB3875001.1"/>
    <property type="molecule type" value="Genomic_DNA"/>
</dbReference>
<proteinExistence type="predicted"/>
<comment type="caution">
    <text evidence="2">The sequence shown here is derived from an EMBL/GenBank/DDBJ whole genome shotgun (WGS) entry which is preliminary data.</text>
</comment>
<gene>
    <name evidence="2" type="ORF">GGR47_001236</name>
</gene>
<keyword evidence="3" id="KW-1185">Reference proteome</keyword>
<keyword evidence="1" id="KW-0472">Membrane</keyword>
<accession>A0AAW3TQL9</accession>
<feature type="transmembrane region" description="Helical" evidence="1">
    <location>
        <begin position="175"/>
        <end position="192"/>
    </location>
</feature>
<protein>
    <submittedName>
        <fullName evidence="2">Uncharacterized protein</fullName>
    </submittedName>
</protein>
<evidence type="ECO:0000256" key="1">
    <source>
        <dbReference type="SAM" id="Phobius"/>
    </source>
</evidence>
<evidence type="ECO:0000313" key="2">
    <source>
        <dbReference type="EMBL" id="MBB3875001.1"/>
    </source>
</evidence>
<dbReference type="RefSeq" id="WP_147036544.1">
    <property type="nucleotide sequence ID" value="NZ_JACIDB010000002.1"/>
</dbReference>
<evidence type="ECO:0000313" key="3">
    <source>
        <dbReference type="Proteomes" id="UP000528945"/>
    </source>
</evidence>
<dbReference type="AlphaFoldDB" id="A0AAW3TQL9"/>
<keyword evidence="1" id="KW-0812">Transmembrane</keyword>
<organism evidence="2 3">
    <name type="scientific">Sphingomonas aquatilis</name>
    <dbReference type="NCBI Taxonomy" id="93063"/>
    <lineage>
        <taxon>Bacteria</taxon>
        <taxon>Pseudomonadati</taxon>
        <taxon>Pseudomonadota</taxon>
        <taxon>Alphaproteobacteria</taxon>
        <taxon>Sphingomonadales</taxon>
        <taxon>Sphingomonadaceae</taxon>
        <taxon>Sphingomonas</taxon>
    </lineage>
</organism>
<reference evidence="2 3" key="1">
    <citation type="submission" date="2020-08" db="EMBL/GenBank/DDBJ databases">
        <title>Genomic Encyclopedia of Type Strains, Phase IV (KMG-IV): sequencing the most valuable type-strain genomes for metagenomic binning, comparative biology and taxonomic classification.</title>
        <authorList>
            <person name="Goeker M."/>
        </authorList>
    </citation>
    <scope>NUCLEOTIDE SEQUENCE [LARGE SCALE GENOMIC DNA]</scope>
    <source>
        <strain evidence="2 3">DSM 15581</strain>
    </source>
</reference>